<feature type="transmembrane region" description="Helical" evidence="3">
    <location>
        <begin position="540"/>
        <end position="559"/>
    </location>
</feature>
<keyword evidence="4" id="KW-0732">Signal</keyword>
<dbReference type="PANTHER" id="PTHR42996:SF1">
    <property type="entry name" value="PHOSPHATE-BINDING PROTEIN PSTS"/>
    <property type="match status" value="1"/>
</dbReference>
<dbReference type="KEGG" id="ari:UM93_08945"/>
<dbReference type="PANTHER" id="PTHR42996">
    <property type="entry name" value="PHOSPHATE-BINDING PROTEIN PSTS"/>
    <property type="match status" value="1"/>
</dbReference>
<dbReference type="Gene3D" id="3.40.190.10">
    <property type="entry name" value="Periplasmic binding protein-like II"/>
    <property type="match status" value="2"/>
</dbReference>
<dbReference type="InterPro" id="IPR024370">
    <property type="entry name" value="PBP_domain"/>
</dbReference>
<proteinExistence type="inferred from homology"/>
<evidence type="ECO:0000256" key="4">
    <source>
        <dbReference type="SAM" id="SignalP"/>
    </source>
</evidence>
<dbReference type="SUPFAM" id="SSF53850">
    <property type="entry name" value="Periplasmic binding protein-like II"/>
    <property type="match status" value="1"/>
</dbReference>
<feature type="compositionally biased region" description="Low complexity" evidence="2">
    <location>
        <begin position="471"/>
        <end position="496"/>
    </location>
</feature>
<dbReference type="Pfam" id="PF12849">
    <property type="entry name" value="PBP_like_2"/>
    <property type="match status" value="1"/>
</dbReference>
<accession>A0A0D4C3Q5</accession>
<keyword evidence="3" id="KW-0812">Transmembrane</keyword>
<keyword evidence="7" id="KW-1185">Reference proteome</keyword>
<dbReference type="EMBL" id="CP011005">
    <property type="protein sequence ID" value="AJT43001.1"/>
    <property type="molecule type" value="Genomic_DNA"/>
</dbReference>
<evidence type="ECO:0000313" key="7">
    <source>
        <dbReference type="Proteomes" id="UP000061839"/>
    </source>
</evidence>
<gene>
    <name evidence="6" type="ORF">UM93_08945</name>
</gene>
<feature type="region of interest" description="Disordered" evidence="2">
    <location>
        <begin position="438"/>
        <end position="503"/>
    </location>
</feature>
<evidence type="ECO:0000256" key="2">
    <source>
        <dbReference type="SAM" id="MobiDB-lite"/>
    </source>
</evidence>
<feature type="domain" description="PBP" evidence="5">
    <location>
        <begin position="21"/>
        <end position="317"/>
    </location>
</feature>
<evidence type="ECO:0000256" key="3">
    <source>
        <dbReference type="SAM" id="Phobius"/>
    </source>
</evidence>
<dbReference type="STRING" id="1618207.UM93_08945"/>
<feature type="chain" id="PRO_5002273973" description="PBP domain-containing protein" evidence="4">
    <location>
        <begin position="22"/>
        <end position="571"/>
    </location>
</feature>
<dbReference type="Proteomes" id="UP000061839">
    <property type="component" value="Chromosome"/>
</dbReference>
<feature type="compositionally biased region" description="Polar residues" evidence="2">
    <location>
        <begin position="381"/>
        <end position="397"/>
    </location>
</feature>
<dbReference type="CDD" id="cd13565">
    <property type="entry name" value="PBP2_PstS"/>
    <property type="match status" value="1"/>
</dbReference>
<keyword evidence="3" id="KW-1133">Transmembrane helix</keyword>
<dbReference type="InterPro" id="IPR050962">
    <property type="entry name" value="Phosphate-bind_PstS"/>
</dbReference>
<dbReference type="PATRIC" id="fig|1618207.4.peg.1813"/>
<dbReference type="HOGENOM" id="CLU_034528_3_0_11"/>
<evidence type="ECO:0000256" key="1">
    <source>
        <dbReference type="ARBA" id="ARBA00008725"/>
    </source>
</evidence>
<organism evidence="6 7">
    <name type="scientific">Psychromicrobium lacuslunae</name>
    <dbReference type="NCBI Taxonomy" id="1618207"/>
    <lineage>
        <taxon>Bacteria</taxon>
        <taxon>Bacillati</taxon>
        <taxon>Actinomycetota</taxon>
        <taxon>Actinomycetes</taxon>
        <taxon>Micrococcales</taxon>
        <taxon>Micrococcaceae</taxon>
        <taxon>Psychromicrobium</taxon>
    </lineage>
</organism>
<feature type="signal peptide" evidence="4">
    <location>
        <begin position="1"/>
        <end position="21"/>
    </location>
</feature>
<feature type="region of interest" description="Disordered" evidence="2">
    <location>
        <begin position="381"/>
        <end position="408"/>
    </location>
</feature>
<evidence type="ECO:0000313" key="6">
    <source>
        <dbReference type="EMBL" id="AJT43001.1"/>
    </source>
</evidence>
<sequence>MLLALLLTALLSAVGVMPASAAYPRISGEGSSWAGNALDQWKANVGNSGAVVDYAPSGSSQGRKNFANGLADFAVSEIPYTGDTADPQDQGVEPNFKYSMLPVVAGGTSFMYNLKVAGKRFERLNLSQSTLAKIFSGQIDNWNNPAIKADNPGVTLPNQRLTVVVRSDGSGATAQFTLWMLRQFPQDYAKLCQSTGQCKSNSATSYYPTQGLGNFVSQKGSDGVTGYVKSNQFTINYDEYSYALNAALPVANIKNAAGFFLKPTAQNVAVALVKAKINMDSSSKNYLAQDLSEVYSYTDPRSYPLSAYSYMITPAQTTSRITADKGSSVGFFATYSLCEGQLSSEDLGYSPLPMNLVLAAMQQVRKIPGLDAATVAKLNKTSSGVTSGSSNPCNNPTFKPGDNPKQNQLVLTAPFPTGCAGECQNKAWALYGIKGKPIQKTVDNTGNPSTGGDDGTKNQGGAGAGAGGGNQQSTKTDGSQTSGSKSTKKSTASGATNQKCDPDTGVCGDAGTQDGAGNAPVAGVPTTLASAEGWGAPQNLLILVGVLIVLLVLAPPLTARMVNRPRRDDQL</sequence>
<name>A0A0D4C3Q5_9MICC</name>
<dbReference type="AlphaFoldDB" id="A0A0D4C3Q5"/>
<reference evidence="6 7" key="1">
    <citation type="journal article" date="2015" name="Genome Announc.">
        <title>Complete Genome Sequencing of Protease-Producing Novel Arthrobacter sp. Strain IHBB 11108 Using PacBio Single-Molecule Real-Time Sequencing Technology.</title>
        <authorList>
            <person name="Kiran S."/>
            <person name="Swarnkar M.K."/>
            <person name="Pal M."/>
            <person name="Thakur R."/>
            <person name="Tewari R."/>
            <person name="Singh A.K."/>
            <person name="Gulati A."/>
        </authorList>
    </citation>
    <scope>NUCLEOTIDE SEQUENCE [LARGE SCALE GENOMIC DNA]</scope>
    <source>
        <strain evidence="6 7">IHBB 11108</strain>
    </source>
</reference>
<protein>
    <recommendedName>
        <fullName evidence="5">PBP domain-containing protein</fullName>
    </recommendedName>
</protein>
<evidence type="ECO:0000259" key="5">
    <source>
        <dbReference type="Pfam" id="PF12849"/>
    </source>
</evidence>
<feature type="compositionally biased region" description="Polar residues" evidence="2">
    <location>
        <begin position="441"/>
        <end position="450"/>
    </location>
</feature>
<feature type="compositionally biased region" description="Gly residues" evidence="2">
    <location>
        <begin position="458"/>
        <end position="470"/>
    </location>
</feature>
<keyword evidence="3" id="KW-0472">Membrane</keyword>
<comment type="similarity">
    <text evidence="1">Belongs to the PstS family.</text>
</comment>